<dbReference type="InterPro" id="IPR013785">
    <property type="entry name" value="Aldolase_TIM"/>
</dbReference>
<gene>
    <name evidence="3" type="ORF">GXN74_13260</name>
</gene>
<accession>A0A7X5HXZ8</accession>
<evidence type="ECO:0000259" key="2">
    <source>
        <dbReference type="Pfam" id="PF03537"/>
    </source>
</evidence>
<dbReference type="InterPro" id="IPR017853">
    <property type="entry name" value="GH"/>
</dbReference>
<sequence length="306" mass="35369">MIRKMLMLLLVAAMFLAATSLTMNDRDRGILANDGNPIWNANNFLVYYSVIKSQDVRRITSYDLAIIDSLGVSNQILARLKASDTLLYSYVSVVSVEKSDTLKTGMMEEGDYLHINGERLYNTAYDCYYGDILSESYRNILLRIIKERVVDRGFDGVFFDTMDDIEHLSDPKVRQAQFDGHLRLLEQIKELYPNLSIIQNRAFNFYEQGAARYLDGLLYEDLDYRSHSISDYSKETFDSLVSVAKEFDNVILAISNENREENHAFCIRHRWLYYYCPVSNNYLEFEEGIDNVYLDHEADASPDSGN</sequence>
<evidence type="ECO:0000256" key="1">
    <source>
        <dbReference type="SAM" id="SignalP"/>
    </source>
</evidence>
<dbReference type="RefSeq" id="WP_162371428.1">
    <property type="nucleotide sequence ID" value="NZ_JAAEEH010000054.1"/>
</dbReference>
<keyword evidence="4" id="KW-1185">Reference proteome</keyword>
<dbReference type="Proteomes" id="UP000461585">
    <property type="component" value="Unassembled WGS sequence"/>
</dbReference>
<feature type="signal peptide" evidence="1">
    <location>
        <begin position="1"/>
        <end position="23"/>
    </location>
</feature>
<proteinExistence type="predicted"/>
<dbReference type="PANTHER" id="PTHR35882:SF2">
    <property type="entry name" value="PELA"/>
    <property type="match status" value="1"/>
</dbReference>
<evidence type="ECO:0000313" key="4">
    <source>
        <dbReference type="Proteomes" id="UP000461585"/>
    </source>
</evidence>
<protein>
    <submittedName>
        <fullName evidence="3">Endo alpha-1,4 polygalactosaminidase</fullName>
    </submittedName>
</protein>
<feature type="domain" description="Glycoside-hydrolase family GH114 TIM-barrel" evidence="2">
    <location>
        <begin position="54"/>
        <end position="223"/>
    </location>
</feature>
<dbReference type="SUPFAM" id="SSF51445">
    <property type="entry name" value="(Trans)glycosidases"/>
    <property type="match status" value="1"/>
</dbReference>
<dbReference type="AlphaFoldDB" id="A0A7X5HXZ8"/>
<dbReference type="PANTHER" id="PTHR35882">
    <property type="entry name" value="PELA"/>
    <property type="match status" value="1"/>
</dbReference>
<organism evidence="3 4">
    <name type="scientific">Anaerotalea alkaliphila</name>
    <dbReference type="NCBI Taxonomy" id="2662126"/>
    <lineage>
        <taxon>Bacteria</taxon>
        <taxon>Bacillati</taxon>
        <taxon>Bacillota</taxon>
        <taxon>Clostridia</taxon>
        <taxon>Eubacteriales</taxon>
        <taxon>Anaerotalea</taxon>
    </lineage>
</organism>
<feature type="chain" id="PRO_5039412161" evidence="1">
    <location>
        <begin position="24"/>
        <end position="306"/>
    </location>
</feature>
<dbReference type="Gene3D" id="3.20.20.70">
    <property type="entry name" value="Aldolase class I"/>
    <property type="match status" value="1"/>
</dbReference>
<dbReference type="Pfam" id="PF03537">
    <property type="entry name" value="Glyco_hydro_114"/>
    <property type="match status" value="1"/>
</dbReference>
<dbReference type="InterPro" id="IPR004352">
    <property type="entry name" value="GH114_TIM-barrel"/>
</dbReference>
<keyword evidence="1" id="KW-0732">Signal</keyword>
<dbReference type="EMBL" id="JAAEEH010000054">
    <property type="protein sequence ID" value="NDL68707.1"/>
    <property type="molecule type" value="Genomic_DNA"/>
</dbReference>
<reference evidence="3 4" key="1">
    <citation type="submission" date="2020-01" db="EMBL/GenBank/DDBJ databases">
        <title>Anaeroalcalibacter tamaniensis gen. nov., sp. nov., moderately halophilic strictly anaerobic fermenter bacterium from mud volcano of Taman peninsula.</title>
        <authorList>
            <person name="Frolova A."/>
            <person name="Merkel A.Y."/>
            <person name="Slobodkin A.I."/>
        </authorList>
    </citation>
    <scope>NUCLEOTIDE SEQUENCE [LARGE SCALE GENOMIC DNA]</scope>
    <source>
        <strain evidence="3 4">F-3ap</strain>
    </source>
</reference>
<name>A0A7X5HXZ8_9FIRM</name>
<comment type="caution">
    <text evidence="3">The sequence shown here is derived from an EMBL/GenBank/DDBJ whole genome shotgun (WGS) entry which is preliminary data.</text>
</comment>
<evidence type="ECO:0000313" key="3">
    <source>
        <dbReference type="EMBL" id="NDL68707.1"/>
    </source>
</evidence>